<feature type="compositionally biased region" description="Polar residues" evidence="1">
    <location>
        <begin position="214"/>
        <end position="225"/>
    </location>
</feature>
<dbReference type="Proteomes" id="UP000015350">
    <property type="component" value="Unassembled WGS sequence"/>
</dbReference>
<comment type="caution">
    <text evidence="3">The sequence shown here is derived from an EMBL/GenBank/DDBJ whole genome shotgun (WGS) entry which is preliminary data.</text>
</comment>
<keyword evidence="2" id="KW-0732">Signal</keyword>
<evidence type="ECO:0000256" key="1">
    <source>
        <dbReference type="SAM" id="MobiDB-lite"/>
    </source>
</evidence>
<feature type="region of interest" description="Disordered" evidence="1">
    <location>
        <begin position="169"/>
        <end position="264"/>
    </location>
</feature>
<evidence type="ECO:0000313" key="3">
    <source>
        <dbReference type="EMBL" id="EPY00148.1"/>
    </source>
</evidence>
<dbReference type="eggNOG" id="ENOG502ZA6G">
    <property type="taxonomic scope" value="Bacteria"/>
</dbReference>
<reference evidence="3 4" key="1">
    <citation type="submission" date="2013-04" db="EMBL/GenBank/DDBJ databases">
        <authorList>
            <person name="Kuznetsov B."/>
            <person name="Ivanovsky R."/>
        </authorList>
    </citation>
    <scope>NUCLEOTIDE SEQUENCE [LARGE SCALE GENOMIC DNA]</scope>
    <source>
        <strain evidence="3 4">MGU-K5</strain>
    </source>
</reference>
<sequence>MRNDSIAAALCAALLVPLPTHAAPAQNQTAATGKTQAAPAVPAQSAAPSIAVSDTVAVPVWPKAAVTLPVNQPIAASFALGAVEGINPALLSGVTAKGYARKVEAGPQTVGQVLVTSVAKGEREETISTEGLTAQFDAKGANELFPEKTLEVKGSKSALIAALERLAKTEKKDEAKKPANDGSVRQGSDKGRSNDLAAQYRTPATVTPTPAPEKQSSTEVRTSTEGCRVRVDLAQGKAIRQSKEQTFTDGVLAGESQCTDSDVS</sequence>
<dbReference type="EMBL" id="AQPH01000154">
    <property type="protein sequence ID" value="EPY00148.1"/>
    <property type="molecule type" value="Genomic_DNA"/>
</dbReference>
<protein>
    <submittedName>
        <fullName evidence="3">Secreted protein</fullName>
    </submittedName>
</protein>
<dbReference type="AlphaFoldDB" id="S9S7T8"/>
<evidence type="ECO:0000313" key="4">
    <source>
        <dbReference type="Proteomes" id="UP000015350"/>
    </source>
</evidence>
<feature type="chain" id="PRO_5004556371" evidence="2">
    <location>
        <begin position="23"/>
        <end position="264"/>
    </location>
</feature>
<dbReference type="STRING" id="1316936.K678_17576"/>
<feature type="non-terminal residue" evidence="3">
    <location>
        <position position="264"/>
    </location>
</feature>
<feature type="compositionally biased region" description="Basic and acidic residues" evidence="1">
    <location>
        <begin position="169"/>
        <end position="179"/>
    </location>
</feature>
<gene>
    <name evidence="3" type="ORF">K678_17576</name>
</gene>
<accession>S9S7T8</accession>
<proteinExistence type="predicted"/>
<feature type="signal peptide" evidence="2">
    <location>
        <begin position="1"/>
        <end position="22"/>
    </location>
</feature>
<organism evidence="3 4">
    <name type="scientific">Magnetospirillum fulvum MGU-K5</name>
    <dbReference type="NCBI Taxonomy" id="1316936"/>
    <lineage>
        <taxon>Bacteria</taxon>
        <taxon>Pseudomonadati</taxon>
        <taxon>Pseudomonadota</taxon>
        <taxon>Alphaproteobacteria</taxon>
        <taxon>Rhodospirillales</taxon>
        <taxon>Rhodospirillaceae</taxon>
        <taxon>Magnetospirillum</taxon>
    </lineage>
</organism>
<name>S9S7T8_MAGFU</name>
<evidence type="ECO:0000256" key="2">
    <source>
        <dbReference type="SAM" id="SignalP"/>
    </source>
</evidence>